<name>A0A6G1HZR7_9PEZI</name>
<protein>
    <submittedName>
        <fullName evidence="3">MT-A70-domain-containing protein</fullName>
    </submittedName>
</protein>
<dbReference type="SUPFAM" id="SSF53335">
    <property type="entry name" value="S-adenosyl-L-methionine-dependent methyltransferases"/>
    <property type="match status" value="1"/>
</dbReference>
<dbReference type="InterPro" id="IPR029063">
    <property type="entry name" value="SAM-dependent_MTases_sf"/>
</dbReference>
<dbReference type="PROSITE" id="PS51143">
    <property type="entry name" value="MT_A70"/>
    <property type="match status" value="1"/>
</dbReference>
<sequence length="391" mass="43327">MPLPPPILYQNPSHTITLIDIPTSIAHAQGTPYAPATRHLLSRPPPTAPYTTPEPKSEAARERLSSQNSGPKRDIYIALIRAALPDISSQHTGPWCHPRRTNQPADTETEASLPALLFGAINPVPARTYTITAPPAPPFFCSNYPGSYSNATSAPQSLTLHISIPTPTWRPQHINFHLPPFTTHTLHTIPSHPPHLNRASVSLFLLDPPWPNKSAGRSSAYPTTRTLDVLTAELVGLAQAYQWSTVKDGIVAVWITNKAAVRNSVLGRNGIFDAWGVTLVEEWIWVKITEAGEPVTPLDGAWRCPWEMLLVGRKGAPACEEPARRVIAGVPDLHSRKPCLKELLEPLLPGYAEREGPIWYNAWEIYARHLVAGWCSWGNEALKFNWDNYWI</sequence>
<accession>A0A6G1HZR7</accession>
<keyword evidence="4" id="KW-1185">Reference proteome</keyword>
<evidence type="ECO:0000256" key="1">
    <source>
        <dbReference type="PROSITE-ProRule" id="PRU00489"/>
    </source>
</evidence>
<dbReference type="AlphaFoldDB" id="A0A6G1HZR7"/>
<reference evidence="3" key="1">
    <citation type="journal article" date="2020" name="Stud. Mycol.">
        <title>101 Dothideomycetes genomes: a test case for predicting lifestyles and emergence of pathogens.</title>
        <authorList>
            <person name="Haridas S."/>
            <person name="Albert R."/>
            <person name="Binder M."/>
            <person name="Bloem J."/>
            <person name="Labutti K."/>
            <person name="Salamov A."/>
            <person name="Andreopoulos B."/>
            <person name="Baker S."/>
            <person name="Barry K."/>
            <person name="Bills G."/>
            <person name="Bluhm B."/>
            <person name="Cannon C."/>
            <person name="Castanera R."/>
            <person name="Culley D."/>
            <person name="Daum C."/>
            <person name="Ezra D."/>
            <person name="Gonzalez J."/>
            <person name="Henrissat B."/>
            <person name="Kuo A."/>
            <person name="Liang C."/>
            <person name="Lipzen A."/>
            <person name="Lutzoni F."/>
            <person name="Magnuson J."/>
            <person name="Mondo S."/>
            <person name="Nolan M."/>
            <person name="Ohm R."/>
            <person name="Pangilinan J."/>
            <person name="Park H.-J."/>
            <person name="Ramirez L."/>
            <person name="Alfaro M."/>
            <person name="Sun H."/>
            <person name="Tritt A."/>
            <person name="Yoshinaga Y."/>
            <person name="Zwiers L.-H."/>
            <person name="Turgeon B."/>
            <person name="Goodwin S."/>
            <person name="Spatafora J."/>
            <person name="Crous P."/>
            <person name="Grigoriev I."/>
        </authorList>
    </citation>
    <scope>NUCLEOTIDE SEQUENCE</scope>
    <source>
        <strain evidence="3">CBS 262.69</strain>
    </source>
</reference>
<dbReference type="Pfam" id="PF05063">
    <property type="entry name" value="MT-A70"/>
    <property type="match status" value="1"/>
</dbReference>
<comment type="similarity">
    <text evidence="1">Belongs to the MT-A70-like family.</text>
</comment>
<evidence type="ECO:0000313" key="3">
    <source>
        <dbReference type="EMBL" id="KAF2401553.1"/>
    </source>
</evidence>
<dbReference type="PANTHER" id="PTHR12829">
    <property type="entry name" value="N6-ADENOSINE-METHYLTRANSFERASE"/>
    <property type="match status" value="1"/>
</dbReference>
<gene>
    <name evidence="3" type="ORF">EJ06DRAFT_529658</name>
</gene>
<dbReference type="Proteomes" id="UP000799640">
    <property type="component" value="Unassembled WGS sequence"/>
</dbReference>
<evidence type="ECO:0000313" key="4">
    <source>
        <dbReference type="Proteomes" id="UP000799640"/>
    </source>
</evidence>
<feature type="region of interest" description="Disordered" evidence="2">
    <location>
        <begin position="36"/>
        <end position="69"/>
    </location>
</feature>
<feature type="compositionally biased region" description="Basic and acidic residues" evidence="2">
    <location>
        <begin position="55"/>
        <end position="64"/>
    </location>
</feature>
<dbReference type="OrthoDB" id="61116at2759"/>
<dbReference type="GO" id="GO:0008168">
    <property type="term" value="F:methyltransferase activity"/>
    <property type="evidence" value="ECO:0007669"/>
    <property type="project" value="TreeGrafter"/>
</dbReference>
<evidence type="ECO:0000256" key="2">
    <source>
        <dbReference type="SAM" id="MobiDB-lite"/>
    </source>
</evidence>
<dbReference type="GO" id="GO:0005634">
    <property type="term" value="C:nucleus"/>
    <property type="evidence" value="ECO:0007669"/>
    <property type="project" value="TreeGrafter"/>
</dbReference>
<dbReference type="EMBL" id="ML996693">
    <property type="protein sequence ID" value="KAF2401553.1"/>
    <property type="molecule type" value="Genomic_DNA"/>
</dbReference>
<dbReference type="InterPro" id="IPR007757">
    <property type="entry name" value="MT-A70-like"/>
</dbReference>
<dbReference type="PANTHER" id="PTHR12829:SF4">
    <property type="entry name" value="N(6)-ADENINE-SPECIFIC METHYLTRANSFERASE METTL4"/>
    <property type="match status" value="1"/>
</dbReference>
<proteinExistence type="inferred from homology"/>
<organism evidence="3 4">
    <name type="scientific">Trichodelitschia bisporula</name>
    <dbReference type="NCBI Taxonomy" id="703511"/>
    <lineage>
        <taxon>Eukaryota</taxon>
        <taxon>Fungi</taxon>
        <taxon>Dikarya</taxon>
        <taxon>Ascomycota</taxon>
        <taxon>Pezizomycotina</taxon>
        <taxon>Dothideomycetes</taxon>
        <taxon>Dothideomycetes incertae sedis</taxon>
        <taxon>Phaeotrichales</taxon>
        <taxon>Phaeotrichaceae</taxon>
        <taxon>Trichodelitschia</taxon>
    </lineage>
</organism>